<keyword evidence="2 8" id="KW-0560">Oxidoreductase</keyword>
<dbReference type="GO" id="GO:0004470">
    <property type="term" value="F:malic enzyme activity"/>
    <property type="evidence" value="ECO:0007669"/>
    <property type="project" value="InterPro"/>
</dbReference>
<dbReference type="Pfam" id="PF03949">
    <property type="entry name" value="Malic_M"/>
    <property type="match status" value="1"/>
</dbReference>
<gene>
    <name evidence="8" type="ORF">LMG26788_04877</name>
</gene>
<dbReference type="SMART" id="SM00919">
    <property type="entry name" value="Malic_M"/>
    <property type="match status" value="1"/>
</dbReference>
<evidence type="ECO:0000256" key="1">
    <source>
        <dbReference type="ARBA" id="ARBA00008785"/>
    </source>
</evidence>
<dbReference type="InterPro" id="IPR012301">
    <property type="entry name" value="Malic_N_dom"/>
</dbReference>
<evidence type="ECO:0000256" key="5">
    <source>
        <dbReference type="RuleBase" id="RU003427"/>
    </source>
</evidence>
<dbReference type="GO" id="GO:0046872">
    <property type="term" value="F:metal ion binding"/>
    <property type="evidence" value="ECO:0007669"/>
    <property type="project" value="UniProtKB-KW"/>
</dbReference>
<keyword evidence="9" id="KW-1185">Reference proteome</keyword>
<name>A0A6S7EHI4_9BURK</name>
<keyword evidence="4 5" id="KW-0479">Metal-binding</keyword>
<feature type="binding site" evidence="4">
    <location>
        <position position="165"/>
    </location>
    <ligand>
        <name>a divalent metal cation</name>
        <dbReference type="ChEBI" id="CHEBI:60240"/>
    </ligand>
</feature>
<dbReference type="SUPFAM" id="SSF51735">
    <property type="entry name" value="NAD(P)-binding Rossmann-fold domains"/>
    <property type="match status" value="1"/>
</dbReference>
<feature type="domain" description="Malic enzyme N-terminal" evidence="7">
    <location>
        <begin position="21"/>
        <end position="154"/>
    </location>
</feature>
<evidence type="ECO:0000256" key="4">
    <source>
        <dbReference type="PIRSR" id="PIRSR000106-3"/>
    </source>
</evidence>
<reference evidence="8 9" key="1">
    <citation type="submission" date="2020-04" db="EMBL/GenBank/DDBJ databases">
        <authorList>
            <person name="De Canck E."/>
        </authorList>
    </citation>
    <scope>NUCLEOTIDE SEQUENCE [LARGE SCALE GENOMIC DNA]</scope>
    <source>
        <strain evidence="8 9">LMG 26788</strain>
    </source>
</reference>
<dbReference type="PANTHER" id="PTHR43237">
    <property type="entry name" value="NADP-DEPENDENT MALIC ENZYME"/>
    <property type="match status" value="1"/>
</dbReference>
<dbReference type="Gene3D" id="3.40.50.10380">
    <property type="entry name" value="Malic enzyme, N-terminal domain"/>
    <property type="match status" value="1"/>
</dbReference>
<protein>
    <submittedName>
        <fullName evidence="8">NAD-dependent malic enzyme</fullName>
        <ecNumber evidence="8">1.1.1.38</ecNumber>
    </submittedName>
</protein>
<dbReference type="PIRSF" id="PIRSF000106">
    <property type="entry name" value="ME"/>
    <property type="match status" value="1"/>
</dbReference>
<dbReference type="InterPro" id="IPR046346">
    <property type="entry name" value="Aminoacid_DH-like_N_sf"/>
</dbReference>
<dbReference type="RefSeq" id="WP_175141820.1">
    <property type="nucleotide sequence ID" value="NZ_CADIKZ010000018.1"/>
</dbReference>
<evidence type="ECO:0000313" key="8">
    <source>
        <dbReference type="EMBL" id="CAB3912629.1"/>
    </source>
</evidence>
<dbReference type="GO" id="GO:0051287">
    <property type="term" value="F:NAD binding"/>
    <property type="evidence" value="ECO:0007669"/>
    <property type="project" value="InterPro"/>
</dbReference>
<dbReference type="PANTHER" id="PTHR43237:SF4">
    <property type="entry name" value="NADP-DEPENDENT MALIC ENZYME"/>
    <property type="match status" value="1"/>
</dbReference>
<evidence type="ECO:0000313" key="9">
    <source>
        <dbReference type="Proteomes" id="UP000494203"/>
    </source>
</evidence>
<comment type="cofactor">
    <cofactor evidence="4">
        <name>Mg(2+)</name>
        <dbReference type="ChEBI" id="CHEBI:18420"/>
    </cofactor>
    <cofactor evidence="4">
        <name>Mn(2+)</name>
        <dbReference type="ChEBI" id="CHEBI:29035"/>
    </cofactor>
    <text evidence="4">Divalent metal cations. Prefers magnesium or manganese.</text>
</comment>
<dbReference type="Gene3D" id="3.40.50.720">
    <property type="entry name" value="NAD(P)-binding Rossmann-like Domain"/>
    <property type="match status" value="1"/>
</dbReference>
<organism evidence="8 9">
    <name type="scientific">Achromobacter pulmonis</name>
    <dbReference type="NCBI Taxonomy" id="1389932"/>
    <lineage>
        <taxon>Bacteria</taxon>
        <taxon>Pseudomonadati</taxon>
        <taxon>Pseudomonadota</taxon>
        <taxon>Betaproteobacteria</taxon>
        <taxon>Burkholderiales</taxon>
        <taxon>Alcaligenaceae</taxon>
        <taxon>Achromobacter</taxon>
    </lineage>
</organism>
<dbReference type="SUPFAM" id="SSF53223">
    <property type="entry name" value="Aminoacid dehydrogenase-like, N-terminal domain"/>
    <property type="match status" value="1"/>
</dbReference>
<dbReference type="PRINTS" id="PR00072">
    <property type="entry name" value="MALOXRDTASE"/>
</dbReference>
<dbReference type="AlphaFoldDB" id="A0A6S7EHI4"/>
<dbReference type="InterPro" id="IPR037062">
    <property type="entry name" value="Malic_N_dom_sf"/>
</dbReference>
<evidence type="ECO:0000256" key="3">
    <source>
        <dbReference type="PIRSR" id="PIRSR000106-2"/>
    </source>
</evidence>
<dbReference type="InterPro" id="IPR051674">
    <property type="entry name" value="Malate_Decarboxylase"/>
</dbReference>
<dbReference type="Proteomes" id="UP000494203">
    <property type="component" value="Unassembled WGS sequence"/>
</dbReference>
<feature type="binding site" evidence="4">
    <location>
        <position position="139"/>
    </location>
    <ligand>
        <name>a divalent metal cation</name>
        <dbReference type="ChEBI" id="CHEBI:60240"/>
    </ligand>
</feature>
<dbReference type="InterPro" id="IPR036291">
    <property type="entry name" value="NAD(P)-bd_dom_sf"/>
</dbReference>
<dbReference type="EMBL" id="CADIKZ010000018">
    <property type="protein sequence ID" value="CAB3912629.1"/>
    <property type="molecule type" value="Genomic_DNA"/>
</dbReference>
<dbReference type="InterPro" id="IPR012302">
    <property type="entry name" value="Malic_NAD-bd"/>
</dbReference>
<dbReference type="EC" id="1.1.1.38" evidence="8"/>
<accession>A0A6S7EHI4</accession>
<dbReference type="Pfam" id="PF00390">
    <property type="entry name" value="malic"/>
    <property type="match status" value="1"/>
</dbReference>
<evidence type="ECO:0000259" key="6">
    <source>
        <dbReference type="SMART" id="SM00919"/>
    </source>
</evidence>
<evidence type="ECO:0000259" key="7">
    <source>
        <dbReference type="SMART" id="SM01274"/>
    </source>
</evidence>
<proteinExistence type="inferred from homology"/>
<sequence>MTEALLAPQDLTHPAFDVHLGGKLEIRGRVAIESREDLARAYTPGFAYVAAAIQRDPALLARYTMRQNTVAIVTDGTAVSGIGDVGPKAALPVMEGKALVFKRFAGINAIPICLDTKHSGEIIDTVRRIAPGFGAIMLEDISAPRCFEIEDALHRELQIPVLHDDQHATAISAGAALINALKRVGKRLDQIKVVMVGAGAAGTGCAKIFLALGVQRLIACDRAGAIHRKRTDLNPAKAWFAAHTNPLQEGGSLGEVMAGADVFLGVSGPGVITVADVARMARDPILFALANPTPEILPSEVAGLAAIVATGRSDLPNQIDGGLAYPGLFKGILDSGAPRFTDAMKCAAVYALAGLVDAAELDAGRIIPDIFDELVMPSVAAAVAAAA</sequence>
<feature type="binding site" evidence="3">
    <location>
        <position position="291"/>
    </location>
    <ligand>
        <name>(S)-malate</name>
        <dbReference type="ChEBI" id="CHEBI:15589"/>
    </ligand>
</feature>
<dbReference type="GO" id="GO:0016616">
    <property type="term" value="F:oxidoreductase activity, acting on the CH-OH group of donors, NAD or NADP as acceptor"/>
    <property type="evidence" value="ECO:0007669"/>
    <property type="project" value="InterPro"/>
</dbReference>
<feature type="domain" description="Malic enzyme NAD-binding" evidence="6">
    <location>
        <begin position="166"/>
        <end position="387"/>
    </location>
</feature>
<comment type="similarity">
    <text evidence="1 5">Belongs to the malic enzymes family.</text>
</comment>
<feature type="binding site" evidence="4">
    <location>
        <position position="140"/>
    </location>
    <ligand>
        <name>a divalent metal cation</name>
        <dbReference type="ChEBI" id="CHEBI:60240"/>
    </ligand>
</feature>
<evidence type="ECO:0000256" key="2">
    <source>
        <dbReference type="ARBA" id="ARBA00023002"/>
    </source>
</evidence>
<dbReference type="SMART" id="SM01274">
    <property type="entry name" value="malic"/>
    <property type="match status" value="1"/>
</dbReference>
<dbReference type="InterPro" id="IPR001891">
    <property type="entry name" value="Malic_OxRdtase"/>
</dbReference>